<feature type="region of interest" description="Disordered" evidence="1">
    <location>
        <begin position="126"/>
        <end position="161"/>
    </location>
</feature>
<gene>
    <name evidence="2" type="ORF">BDV38DRAFT_278997</name>
</gene>
<dbReference type="RefSeq" id="XP_031917707.1">
    <property type="nucleotide sequence ID" value="XM_032058883.1"/>
</dbReference>
<keyword evidence="3" id="KW-1185">Reference proteome</keyword>
<dbReference type="OrthoDB" id="4510863at2759"/>
<evidence type="ECO:0000256" key="1">
    <source>
        <dbReference type="SAM" id="MobiDB-lite"/>
    </source>
</evidence>
<dbReference type="AlphaFoldDB" id="A0A5N6T5P4"/>
<organism evidence="2 3">
    <name type="scientific">Aspergillus pseudotamarii</name>
    <dbReference type="NCBI Taxonomy" id="132259"/>
    <lineage>
        <taxon>Eukaryota</taxon>
        <taxon>Fungi</taxon>
        <taxon>Dikarya</taxon>
        <taxon>Ascomycota</taxon>
        <taxon>Pezizomycotina</taxon>
        <taxon>Eurotiomycetes</taxon>
        <taxon>Eurotiomycetidae</taxon>
        <taxon>Eurotiales</taxon>
        <taxon>Aspergillaceae</taxon>
        <taxon>Aspergillus</taxon>
        <taxon>Aspergillus subgen. Circumdati</taxon>
    </lineage>
</organism>
<dbReference type="InterPro" id="IPR023214">
    <property type="entry name" value="HAD_sf"/>
</dbReference>
<evidence type="ECO:0000313" key="3">
    <source>
        <dbReference type="Proteomes" id="UP000325672"/>
    </source>
</evidence>
<name>A0A5N6T5P4_ASPPS</name>
<dbReference type="InterPro" id="IPR036412">
    <property type="entry name" value="HAD-like_sf"/>
</dbReference>
<dbReference type="GeneID" id="43643093"/>
<dbReference type="Proteomes" id="UP000325672">
    <property type="component" value="Unassembled WGS sequence"/>
</dbReference>
<feature type="compositionally biased region" description="Low complexity" evidence="1">
    <location>
        <begin position="126"/>
        <end position="141"/>
    </location>
</feature>
<evidence type="ECO:0008006" key="4">
    <source>
        <dbReference type="Google" id="ProtNLM"/>
    </source>
</evidence>
<reference evidence="2 3" key="1">
    <citation type="submission" date="2019-04" db="EMBL/GenBank/DDBJ databases">
        <title>Friends and foes A comparative genomics study of 23 Aspergillus species from section Flavi.</title>
        <authorList>
            <consortium name="DOE Joint Genome Institute"/>
            <person name="Kjaerbolling I."/>
            <person name="Vesth T."/>
            <person name="Frisvad J.C."/>
            <person name="Nybo J.L."/>
            <person name="Theobald S."/>
            <person name="Kildgaard S."/>
            <person name="Isbrandt T."/>
            <person name="Kuo A."/>
            <person name="Sato A."/>
            <person name="Lyhne E.K."/>
            <person name="Kogle M.E."/>
            <person name="Wiebenga A."/>
            <person name="Kun R.S."/>
            <person name="Lubbers R.J."/>
            <person name="Makela M.R."/>
            <person name="Barry K."/>
            <person name="Chovatia M."/>
            <person name="Clum A."/>
            <person name="Daum C."/>
            <person name="Haridas S."/>
            <person name="He G."/>
            <person name="LaButti K."/>
            <person name="Lipzen A."/>
            <person name="Mondo S."/>
            <person name="Riley R."/>
            <person name="Salamov A."/>
            <person name="Simmons B.A."/>
            <person name="Magnuson J.K."/>
            <person name="Henrissat B."/>
            <person name="Mortensen U.H."/>
            <person name="Larsen T.O."/>
            <person name="Devries R.P."/>
            <person name="Grigoriev I.V."/>
            <person name="Machida M."/>
            <person name="Baker S.E."/>
            <person name="Andersen M.R."/>
        </authorList>
    </citation>
    <scope>NUCLEOTIDE SEQUENCE [LARGE SCALE GENOMIC DNA]</scope>
    <source>
        <strain evidence="2 3">CBS 117625</strain>
    </source>
</reference>
<dbReference type="Gene3D" id="3.40.50.1000">
    <property type="entry name" value="HAD superfamily/HAD-like"/>
    <property type="match status" value="1"/>
</dbReference>
<evidence type="ECO:0000313" key="2">
    <source>
        <dbReference type="EMBL" id="KAE8141644.1"/>
    </source>
</evidence>
<accession>A0A5N6T5P4</accession>
<protein>
    <recommendedName>
        <fullName evidence="4">HAD-like domain-containing protein</fullName>
    </recommendedName>
</protein>
<sequence length="250" mass="26814">MSQLNGHGFRVAMIGDGLNDFPALAMADEGTGLSLHGPQSTGAVVDMSILSGQLNRLIILFDITDRTVRHVRLIVGLIGLNRSPLLLTFPFCCTSPARAYFGMKSAIVSACILAFLSANLAGAAPPSGGQSVQGSPSAQGGLQPQAVKPLEPPVEGVGPPQKLEDYQQFTKKKKQYPGDILRDIHVSLRTEIPTQDQIIGMSYAGLPLGADTREMTATSLLPPKLTKPNLFPDVWLRRQYALELALNQEV</sequence>
<dbReference type="SUPFAM" id="SSF56784">
    <property type="entry name" value="HAD-like"/>
    <property type="match status" value="1"/>
</dbReference>
<proteinExistence type="predicted"/>
<dbReference type="EMBL" id="ML743557">
    <property type="protein sequence ID" value="KAE8141644.1"/>
    <property type="molecule type" value="Genomic_DNA"/>
</dbReference>